<dbReference type="EMBL" id="JAEUBE010000158">
    <property type="protein sequence ID" value="KAH3668702.1"/>
    <property type="molecule type" value="Genomic_DNA"/>
</dbReference>
<feature type="compositionally biased region" description="Basic and acidic residues" evidence="4">
    <location>
        <begin position="15"/>
        <end position="40"/>
    </location>
</feature>
<evidence type="ECO:0000256" key="3">
    <source>
        <dbReference type="PROSITE-ProRule" id="PRU00221"/>
    </source>
</evidence>
<dbReference type="GO" id="GO:0005730">
    <property type="term" value="C:nucleolus"/>
    <property type="evidence" value="ECO:0007669"/>
    <property type="project" value="TreeGrafter"/>
</dbReference>
<feature type="repeat" description="WD" evidence="3">
    <location>
        <begin position="413"/>
        <end position="447"/>
    </location>
</feature>
<feature type="region of interest" description="Disordered" evidence="4">
    <location>
        <begin position="1"/>
        <end position="95"/>
    </location>
</feature>
<sequence>MSKRAADDFGAANSAKRDANGSTERRIEDLSDDYRSKVEGDMEDLSGDDYESEGEIIEIDTSGEEDNDEAMEETQTESAHTDNQPEQSSQQDGQQELYLPHRSRPLGPDEVLEADPSVYEMLHNVNMPWPCLTLDVLPDNLGSERRGFPASMYLATATQAQRNKDNEMIVMKLSSLAKTLVKDDDDEEDEDDEDEEDNDHDPILESETVPLSHTTNRLRVSPLAQKTGKYYTATMSENAEVLVFDLSAQMKAFDTPGYVIPKQNKRPVHIVKNHGNVEGYGLDWSPLVDTGALLSGDMSGRVYLTNGSNSKWTTDKTAFQASNASIEDIQWSRSETTVFATAGTDGYVRIWDTRSKKHKPALNVLASKTDVNVISWCDKLDYLLASGHDDGSWGVWDLRSFQPGKQPSPVVSYDFHRSAITSIAFNPLDESIVAVSSEDNTVTLWDLAVEADDEEIKQQKEESKDLSDIPPQLLFVHWQKDVKDVRWHKQIPGALVSTGTDGLNVWKTISVLTPAYTRNHLYDLAIFAPSESGVSILGLVKWAHRTRIRVYPTVWTPTWIRPTCELRHWNLSSSETQHWRAGAVVSSRFTKAENPDVDPRNKNSGDNPSLVRLLMILTCWGT</sequence>
<feature type="region of interest" description="Disordered" evidence="4">
    <location>
        <begin position="180"/>
        <end position="217"/>
    </location>
</feature>
<evidence type="ECO:0000313" key="6">
    <source>
        <dbReference type="EMBL" id="KAH3668702.1"/>
    </source>
</evidence>
<reference evidence="6" key="1">
    <citation type="journal article" date="2021" name="Open Biol.">
        <title>Shared evolutionary footprints suggest mitochondrial oxidative damage underlies multiple complex I losses in fungi.</title>
        <authorList>
            <person name="Schikora-Tamarit M.A."/>
            <person name="Marcet-Houben M."/>
            <person name="Nosek J."/>
            <person name="Gabaldon T."/>
        </authorList>
    </citation>
    <scope>NUCLEOTIDE SEQUENCE</scope>
    <source>
        <strain evidence="6">CBS6075</strain>
    </source>
</reference>
<dbReference type="Pfam" id="PF00400">
    <property type="entry name" value="WD40"/>
    <property type="match status" value="2"/>
</dbReference>
<keyword evidence="1 3" id="KW-0853">WD repeat</keyword>
<feature type="compositionally biased region" description="Acidic residues" evidence="4">
    <location>
        <begin position="183"/>
        <end position="199"/>
    </location>
</feature>
<evidence type="ECO:0000256" key="4">
    <source>
        <dbReference type="SAM" id="MobiDB-lite"/>
    </source>
</evidence>
<protein>
    <recommendedName>
        <fullName evidence="5">Histone-binding protein RBBP4-like N-terminal domain-containing protein</fullName>
    </recommendedName>
</protein>
<feature type="domain" description="Histone-binding protein RBBP4-like N-terminal" evidence="5">
    <location>
        <begin position="109"/>
        <end position="176"/>
    </location>
</feature>
<evidence type="ECO:0000313" key="7">
    <source>
        <dbReference type="Proteomes" id="UP000769157"/>
    </source>
</evidence>
<dbReference type="InterPro" id="IPR022052">
    <property type="entry name" value="Histone-bd_RBBP4-like_N"/>
</dbReference>
<evidence type="ECO:0000259" key="5">
    <source>
        <dbReference type="Pfam" id="PF12265"/>
    </source>
</evidence>
<dbReference type="InterPro" id="IPR036322">
    <property type="entry name" value="WD40_repeat_dom_sf"/>
</dbReference>
<feature type="compositionally biased region" description="Low complexity" evidence="4">
    <location>
        <begin position="84"/>
        <end position="95"/>
    </location>
</feature>
<gene>
    <name evidence="6" type="ORF">OGAPHI_002456</name>
</gene>
<dbReference type="RefSeq" id="XP_046063116.1">
    <property type="nucleotide sequence ID" value="XM_046203328.1"/>
</dbReference>
<feature type="repeat" description="WD" evidence="3">
    <location>
        <begin position="319"/>
        <end position="361"/>
    </location>
</feature>
<dbReference type="PROSITE" id="PS50294">
    <property type="entry name" value="WD_REPEATS_REGION"/>
    <property type="match status" value="2"/>
</dbReference>
<dbReference type="GeneID" id="70234423"/>
<dbReference type="InterPro" id="IPR001680">
    <property type="entry name" value="WD40_rpt"/>
</dbReference>
<dbReference type="SUPFAM" id="SSF50978">
    <property type="entry name" value="WD40 repeat-like"/>
    <property type="match status" value="1"/>
</dbReference>
<dbReference type="Pfam" id="PF12265">
    <property type="entry name" value="CAF1C_H4-bd"/>
    <property type="match status" value="1"/>
</dbReference>
<evidence type="ECO:0000256" key="1">
    <source>
        <dbReference type="ARBA" id="ARBA00022574"/>
    </source>
</evidence>
<keyword evidence="2" id="KW-0677">Repeat</keyword>
<comment type="caution">
    <text evidence="6">The sequence shown here is derived from an EMBL/GenBank/DDBJ whole genome shotgun (WGS) entry which is preliminary data.</text>
</comment>
<feature type="compositionally biased region" description="Acidic residues" evidence="4">
    <location>
        <begin position="41"/>
        <end position="75"/>
    </location>
</feature>
<dbReference type="InterPro" id="IPR015943">
    <property type="entry name" value="WD40/YVTN_repeat-like_dom_sf"/>
</dbReference>
<dbReference type="InterPro" id="IPR051972">
    <property type="entry name" value="Glutamate-rich_WD_repeat"/>
</dbReference>
<dbReference type="Proteomes" id="UP000769157">
    <property type="component" value="Unassembled WGS sequence"/>
</dbReference>
<dbReference type="OrthoDB" id="2161379at2759"/>
<dbReference type="PANTHER" id="PTHR45903:SF1">
    <property type="entry name" value="GLUTAMATE-RICH WD REPEAT-CONTAINING PROTEIN 1"/>
    <property type="match status" value="1"/>
</dbReference>
<organism evidence="6 7">
    <name type="scientific">Ogataea philodendri</name>
    <dbReference type="NCBI Taxonomy" id="1378263"/>
    <lineage>
        <taxon>Eukaryota</taxon>
        <taxon>Fungi</taxon>
        <taxon>Dikarya</taxon>
        <taxon>Ascomycota</taxon>
        <taxon>Saccharomycotina</taxon>
        <taxon>Pichiomycetes</taxon>
        <taxon>Pichiales</taxon>
        <taxon>Pichiaceae</taxon>
        <taxon>Ogataea</taxon>
    </lineage>
</organism>
<dbReference type="AlphaFoldDB" id="A0A9P8PB28"/>
<accession>A0A9P8PB28</accession>
<keyword evidence="7" id="KW-1185">Reference proteome</keyword>
<dbReference type="PROSITE" id="PS50082">
    <property type="entry name" value="WD_REPEATS_2"/>
    <property type="match status" value="2"/>
</dbReference>
<evidence type="ECO:0000256" key="2">
    <source>
        <dbReference type="ARBA" id="ARBA00022737"/>
    </source>
</evidence>
<dbReference type="PANTHER" id="PTHR45903">
    <property type="entry name" value="GLUTAMATE-RICH WD REPEAT-CONTAINING PROTEIN 1"/>
    <property type="match status" value="1"/>
</dbReference>
<dbReference type="GO" id="GO:0042254">
    <property type="term" value="P:ribosome biogenesis"/>
    <property type="evidence" value="ECO:0007669"/>
    <property type="project" value="TreeGrafter"/>
</dbReference>
<reference evidence="6" key="2">
    <citation type="submission" date="2021-01" db="EMBL/GenBank/DDBJ databases">
        <authorList>
            <person name="Schikora-Tamarit M.A."/>
        </authorList>
    </citation>
    <scope>NUCLEOTIDE SEQUENCE</scope>
    <source>
        <strain evidence="6">CBS6075</strain>
    </source>
</reference>
<dbReference type="Gene3D" id="2.130.10.10">
    <property type="entry name" value="YVTN repeat-like/Quinoprotein amine dehydrogenase"/>
    <property type="match status" value="1"/>
</dbReference>
<proteinExistence type="predicted"/>
<name>A0A9P8PB28_9ASCO</name>
<dbReference type="SMART" id="SM00320">
    <property type="entry name" value="WD40"/>
    <property type="match status" value="5"/>
</dbReference>